<organism evidence="1 2">
    <name type="scientific">Phytophthora megakarya</name>
    <dbReference type="NCBI Taxonomy" id="4795"/>
    <lineage>
        <taxon>Eukaryota</taxon>
        <taxon>Sar</taxon>
        <taxon>Stramenopiles</taxon>
        <taxon>Oomycota</taxon>
        <taxon>Peronosporomycetes</taxon>
        <taxon>Peronosporales</taxon>
        <taxon>Peronosporaceae</taxon>
        <taxon>Phytophthora</taxon>
    </lineage>
</organism>
<protein>
    <recommendedName>
        <fullName evidence="3">RxLR effector protein</fullName>
    </recommendedName>
</protein>
<keyword evidence="2" id="KW-1185">Reference proteome</keyword>
<dbReference type="AlphaFoldDB" id="A0A225UNW7"/>
<name>A0A225UNW7_9STRA</name>
<accession>A0A225UNW7</accession>
<proteinExistence type="predicted"/>
<dbReference type="EMBL" id="NBNE01013815">
    <property type="protein sequence ID" value="OWY94802.1"/>
    <property type="molecule type" value="Genomic_DNA"/>
</dbReference>
<gene>
    <name evidence="1" type="ORF">PHMEG_00035363</name>
</gene>
<sequence length="198" mass="22288">MDKFARYNPGKDCGQEITDTFGTEKYAQMFTAAKENSATKVTVTKLQDDLLNQLLHKVESADKVEGQLGLGKHRQNLAGYVNVEAFNSYKKSFNAMYSKPDSWKIPLQIFTQLKLDKIDDFFTHTKQLNYFAKLKPGKKTPSMLLVFVDKIGDEKMAKMLAAVTMNPKTNKFATDMQRAQLGQLLVSKESVLPTTAFG</sequence>
<reference evidence="2" key="1">
    <citation type="submission" date="2017-03" db="EMBL/GenBank/DDBJ databases">
        <title>Phytopthora megakarya and P. palmivora, two closely related causual agents of cacao black pod achieved similar genome size and gene model numbers by different mechanisms.</title>
        <authorList>
            <person name="Ali S."/>
            <person name="Shao J."/>
            <person name="Larry D.J."/>
            <person name="Kronmiller B."/>
            <person name="Shen D."/>
            <person name="Strem M.D."/>
            <person name="Melnick R.L."/>
            <person name="Guiltinan M.J."/>
            <person name="Tyler B.M."/>
            <person name="Meinhardt L.W."/>
            <person name="Bailey B.A."/>
        </authorList>
    </citation>
    <scope>NUCLEOTIDE SEQUENCE [LARGE SCALE GENOMIC DNA]</scope>
    <source>
        <strain evidence="2">zdho120</strain>
    </source>
</reference>
<evidence type="ECO:0000313" key="2">
    <source>
        <dbReference type="Proteomes" id="UP000198211"/>
    </source>
</evidence>
<evidence type="ECO:0000313" key="1">
    <source>
        <dbReference type="EMBL" id="OWY94802.1"/>
    </source>
</evidence>
<comment type="caution">
    <text evidence="1">The sequence shown here is derived from an EMBL/GenBank/DDBJ whole genome shotgun (WGS) entry which is preliminary data.</text>
</comment>
<evidence type="ECO:0008006" key="3">
    <source>
        <dbReference type="Google" id="ProtNLM"/>
    </source>
</evidence>
<dbReference type="Proteomes" id="UP000198211">
    <property type="component" value="Unassembled WGS sequence"/>
</dbReference>